<keyword evidence="4" id="KW-1185">Reference proteome</keyword>
<dbReference type="Pfam" id="PF03938">
    <property type="entry name" value="OmpH"/>
    <property type="match status" value="1"/>
</dbReference>
<keyword evidence="1" id="KW-0812">Transmembrane</keyword>
<dbReference type="Proteomes" id="UP000318669">
    <property type="component" value="Unassembled WGS sequence"/>
</dbReference>
<dbReference type="AlphaFoldDB" id="A0A553BN52"/>
<dbReference type="EMBL" id="VJZN01000022">
    <property type="protein sequence ID" value="TRX04886.1"/>
    <property type="molecule type" value="Genomic_DNA"/>
</dbReference>
<protein>
    <submittedName>
        <fullName evidence="3">OmpH family outer membrane protein</fullName>
    </submittedName>
</protein>
<comment type="caution">
    <text evidence="3">The sequence shown here is derived from an EMBL/GenBank/DDBJ whole genome shotgun (WGS) entry which is preliminary data.</text>
</comment>
<evidence type="ECO:0000313" key="5">
    <source>
        <dbReference type="Proteomes" id="UP000318669"/>
    </source>
</evidence>
<dbReference type="SMART" id="SM00935">
    <property type="entry name" value="OmpH"/>
    <property type="match status" value="1"/>
</dbReference>
<dbReference type="InterPro" id="IPR005632">
    <property type="entry name" value="Chaperone_Skp"/>
</dbReference>
<dbReference type="Gene3D" id="3.30.910.20">
    <property type="entry name" value="Skp domain"/>
    <property type="match status" value="1"/>
</dbReference>
<dbReference type="Proteomes" id="UP000318528">
    <property type="component" value="Unassembled WGS sequence"/>
</dbReference>
<keyword evidence="1" id="KW-0472">Membrane</keyword>
<sequence>MLTRYFVIKNKLNFLVVINIVLIGILIIVFASNILASSKKIVYADNSKLFDSFNMTKEMKRIGEKEFNTRKLSLDSLYSKLQSQTISEGDKKIVMQNFIKGKEELEQFNQNFASEESLKIWARIHGYVNEFSKENKYQLVIGSENKRSVLFADETIDVTNELLIYINKKYEGLK</sequence>
<proteinExistence type="predicted"/>
<evidence type="ECO:0000313" key="2">
    <source>
        <dbReference type="EMBL" id="TRX04886.1"/>
    </source>
</evidence>
<feature type="transmembrane region" description="Helical" evidence="1">
    <location>
        <begin position="12"/>
        <end position="36"/>
    </location>
</feature>
<gene>
    <name evidence="3" type="ORF">FNW11_09170</name>
    <name evidence="2" type="ORF">FNW12_12565</name>
</gene>
<dbReference type="OrthoDB" id="677272at2"/>
<evidence type="ECO:0000313" key="3">
    <source>
        <dbReference type="EMBL" id="TRX09664.1"/>
    </source>
</evidence>
<evidence type="ECO:0000313" key="4">
    <source>
        <dbReference type="Proteomes" id="UP000318528"/>
    </source>
</evidence>
<organism evidence="3 5">
    <name type="scientific">Flavobacterium gawalongense</name>
    <dbReference type="NCBI Taxonomy" id="2594432"/>
    <lineage>
        <taxon>Bacteria</taxon>
        <taxon>Pseudomonadati</taxon>
        <taxon>Bacteroidota</taxon>
        <taxon>Flavobacteriia</taxon>
        <taxon>Flavobacteriales</taxon>
        <taxon>Flavobacteriaceae</taxon>
        <taxon>Flavobacterium</taxon>
    </lineage>
</organism>
<dbReference type="GO" id="GO:0051082">
    <property type="term" value="F:unfolded protein binding"/>
    <property type="evidence" value="ECO:0007669"/>
    <property type="project" value="InterPro"/>
</dbReference>
<evidence type="ECO:0000256" key="1">
    <source>
        <dbReference type="SAM" id="Phobius"/>
    </source>
</evidence>
<dbReference type="EMBL" id="VJZL01000013">
    <property type="protein sequence ID" value="TRX09664.1"/>
    <property type="molecule type" value="Genomic_DNA"/>
</dbReference>
<name>A0A553BN52_9FLAO</name>
<accession>A0A553BN52</accession>
<reference evidence="4 5" key="1">
    <citation type="submission" date="2019-07" db="EMBL/GenBank/DDBJ databases">
        <title>Novel species of Flavobacterium.</title>
        <authorList>
            <person name="Liu Q."/>
            <person name="Xin Y.-H."/>
        </authorList>
    </citation>
    <scope>NUCLEOTIDE SEQUENCE [LARGE SCALE GENOMIC DNA]</scope>
    <source>
        <strain evidence="2 4">GSP39</strain>
        <strain evidence="3 5">GSR22</strain>
    </source>
</reference>
<keyword evidence="1" id="KW-1133">Transmembrane helix</keyword>
<dbReference type="SUPFAM" id="SSF111384">
    <property type="entry name" value="OmpH-like"/>
    <property type="match status" value="1"/>
</dbReference>
<dbReference type="InterPro" id="IPR024930">
    <property type="entry name" value="Skp_dom_sf"/>
</dbReference>